<dbReference type="FunFam" id="2.60.40.60:FF:000006">
    <property type="entry name" value="Protocadherin alpha 2"/>
    <property type="match status" value="1"/>
</dbReference>
<keyword evidence="10 13" id="KW-0472">Membrane</keyword>
<dbReference type="FunFam" id="2.60.40.60:FF:000002">
    <property type="entry name" value="Protocadherin alpha 2"/>
    <property type="match status" value="1"/>
</dbReference>
<keyword evidence="7 12" id="KW-0106">Calcium</keyword>
<feature type="domain" description="Cadherin" evidence="14">
    <location>
        <begin position="343"/>
        <end position="447"/>
    </location>
</feature>
<keyword evidence="9 13" id="KW-1133">Transmembrane helix</keyword>
<dbReference type="GO" id="GO:0007156">
    <property type="term" value="P:homophilic cell adhesion via plasma membrane adhesion molecules"/>
    <property type="evidence" value="ECO:0007669"/>
    <property type="project" value="InterPro"/>
</dbReference>
<comment type="function">
    <text evidence="1">Potential calcium-dependent cell-adhesion protein. May be involved in the establishment and maintenance of specific neuronal connections in the brain.</text>
</comment>
<dbReference type="AlphaFoldDB" id="A0A8T2J8U0"/>
<evidence type="ECO:0000256" key="6">
    <source>
        <dbReference type="ARBA" id="ARBA00022737"/>
    </source>
</evidence>
<accession>A0A8T2J8U0</accession>
<evidence type="ECO:0000256" key="2">
    <source>
        <dbReference type="ARBA" id="ARBA00004251"/>
    </source>
</evidence>
<dbReference type="SMART" id="SM00112">
    <property type="entry name" value="CA"/>
    <property type="match status" value="6"/>
</dbReference>
<dbReference type="InterPro" id="IPR050174">
    <property type="entry name" value="Protocadherin/Cadherin-CA"/>
</dbReference>
<keyword evidence="6" id="KW-0677">Repeat</keyword>
<dbReference type="InterPro" id="IPR015919">
    <property type="entry name" value="Cadherin-like_sf"/>
</dbReference>
<dbReference type="CDD" id="cd11304">
    <property type="entry name" value="Cadherin_repeat"/>
    <property type="match status" value="6"/>
</dbReference>
<gene>
    <name evidence="15" type="ORF">GDO86_005304</name>
</gene>
<dbReference type="OrthoDB" id="6252479at2759"/>
<feature type="domain" description="Cadherin" evidence="14">
    <location>
        <begin position="573"/>
        <end position="670"/>
    </location>
</feature>
<evidence type="ECO:0000256" key="3">
    <source>
        <dbReference type="ARBA" id="ARBA00022475"/>
    </source>
</evidence>
<dbReference type="GO" id="GO:0005509">
    <property type="term" value="F:calcium ion binding"/>
    <property type="evidence" value="ECO:0007669"/>
    <property type="project" value="UniProtKB-UniRule"/>
</dbReference>
<comment type="caution">
    <text evidence="15">The sequence shown here is derived from an EMBL/GenBank/DDBJ whole genome shotgun (WGS) entry which is preliminary data.</text>
</comment>
<evidence type="ECO:0000313" key="15">
    <source>
        <dbReference type="EMBL" id="KAG8439051.1"/>
    </source>
</evidence>
<feature type="transmembrane region" description="Helical" evidence="13">
    <location>
        <begin position="685"/>
        <end position="707"/>
    </location>
</feature>
<dbReference type="PROSITE" id="PS00232">
    <property type="entry name" value="CADHERIN_1"/>
    <property type="match status" value="3"/>
</dbReference>
<dbReference type="Pfam" id="PF08266">
    <property type="entry name" value="Cadherin_2"/>
    <property type="match status" value="1"/>
</dbReference>
<evidence type="ECO:0000256" key="1">
    <source>
        <dbReference type="ARBA" id="ARBA00003436"/>
    </source>
</evidence>
<dbReference type="EMBL" id="JAACNH010000006">
    <property type="protein sequence ID" value="KAG8439051.1"/>
    <property type="molecule type" value="Genomic_DNA"/>
</dbReference>
<evidence type="ECO:0000256" key="8">
    <source>
        <dbReference type="ARBA" id="ARBA00022889"/>
    </source>
</evidence>
<dbReference type="InterPro" id="IPR002126">
    <property type="entry name" value="Cadherin-like_dom"/>
</dbReference>
<dbReference type="Gene3D" id="2.60.40.60">
    <property type="entry name" value="Cadherins"/>
    <property type="match status" value="6"/>
</dbReference>
<proteinExistence type="predicted"/>
<organism evidence="15 16">
    <name type="scientific">Hymenochirus boettgeri</name>
    <name type="common">Congo dwarf clawed frog</name>
    <dbReference type="NCBI Taxonomy" id="247094"/>
    <lineage>
        <taxon>Eukaryota</taxon>
        <taxon>Metazoa</taxon>
        <taxon>Chordata</taxon>
        <taxon>Craniata</taxon>
        <taxon>Vertebrata</taxon>
        <taxon>Euteleostomi</taxon>
        <taxon>Amphibia</taxon>
        <taxon>Batrachia</taxon>
        <taxon>Anura</taxon>
        <taxon>Pipoidea</taxon>
        <taxon>Pipidae</taxon>
        <taxon>Pipinae</taxon>
        <taxon>Hymenochirus</taxon>
    </lineage>
</organism>
<keyword evidence="3" id="KW-1003">Cell membrane</keyword>
<dbReference type="PANTHER" id="PTHR24028">
    <property type="entry name" value="CADHERIN-87A"/>
    <property type="match status" value="1"/>
</dbReference>
<dbReference type="Proteomes" id="UP000812440">
    <property type="component" value="Chromosome 3"/>
</dbReference>
<dbReference type="Pfam" id="PF00028">
    <property type="entry name" value="Cadherin"/>
    <property type="match status" value="5"/>
</dbReference>
<keyword evidence="11" id="KW-0325">Glycoprotein</keyword>
<feature type="domain" description="Cadherin" evidence="14">
    <location>
        <begin position="242"/>
        <end position="342"/>
    </location>
</feature>
<evidence type="ECO:0000256" key="7">
    <source>
        <dbReference type="ARBA" id="ARBA00022837"/>
    </source>
</evidence>
<dbReference type="FunFam" id="2.60.40.60:FF:000001">
    <property type="entry name" value="Protocadherin alpha 2"/>
    <property type="match status" value="1"/>
</dbReference>
<dbReference type="PANTHER" id="PTHR24028:SF73">
    <property type="entry name" value="PROTOCADHERIN GAMMA-B3-RELATED"/>
    <property type="match status" value="1"/>
</dbReference>
<dbReference type="InterPro" id="IPR020894">
    <property type="entry name" value="Cadherin_CS"/>
</dbReference>
<evidence type="ECO:0000256" key="5">
    <source>
        <dbReference type="ARBA" id="ARBA00022729"/>
    </source>
</evidence>
<keyword evidence="5" id="KW-0732">Signal</keyword>
<dbReference type="FunFam" id="2.60.40.60:FF:000007">
    <property type="entry name" value="Protocadherin alpha 2"/>
    <property type="match status" value="1"/>
</dbReference>
<protein>
    <recommendedName>
        <fullName evidence="14">Cadherin domain-containing protein</fullName>
    </recommendedName>
</protein>
<dbReference type="PRINTS" id="PR00205">
    <property type="entry name" value="CADHERIN"/>
</dbReference>
<evidence type="ECO:0000256" key="9">
    <source>
        <dbReference type="ARBA" id="ARBA00022989"/>
    </source>
</evidence>
<dbReference type="InterPro" id="IPR032455">
    <property type="entry name" value="Cadherin_C"/>
</dbReference>
<evidence type="ECO:0000256" key="12">
    <source>
        <dbReference type="PROSITE-ProRule" id="PRU00043"/>
    </source>
</evidence>
<dbReference type="PROSITE" id="PS50268">
    <property type="entry name" value="CADHERIN_2"/>
    <property type="match status" value="6"/>
</dbReference>
<evidence type="ECO:0000256" key="13">
    <source>
        <dbReference type="SAM" id="Phobius"/>
    </source>
</evidence>
<name>A0A8T2J8U0_9PIPI</name>
<feature type="domain" description="Cadherin" evidence="14">
    <location>
        <begin position="448"/>
        <end position="557"/>
    </location>
</feature>
<feature type="non-terminal residue" evidence="15">
    <location>
        <position position="800"/>
    </location>
</feature>
<evidence type="ECO:0000259" key="14">
    <source>
        <dbReference type="PROSITE" id="PS50268"/>
    </source>
</evidence>
<keyword evidence="4 13" id="KW-0812">Transmembrane</keyword>
<dbReference type="FunFam" id="2.60.40.60:FF:000004">
    <property type="entry name" value="Protocadherin 1 gamma 2"/>
    <property type="match status" value="1"/>
</dbReference>
<reference evidence="15" key="1">
    <citation type="thesis" date="2020" institute="ProQuest LLC" country="789 East Eisenhower Parkway, Ann Arbor, MI, USA">
        <title>Comparative Genomics and Chromosome Evolution.</title>
        <authorList>
            <person name="Mudd A.B."/>
        </authorList>
    </citation>
    <scope>NUCLEOTIDE SEQUENCE</scope>
    <source>
        <strain evidence="15">Female2</strain>
        <tissue evidence="15">Blood</tissue>
    </source>
</reference>
<keyword evidence="8" id="KW-0130">Cell adhesion</keyword>
<feature type="domain" description="Cadherin" evidence="14">
    <location>
        <begin position="26"/>
        <end position="132"/>
    </location>
</feature>
<sequence length="800" mass="88655">MGEIAIKETRWQVRFILLFSWLYHSVSAQLHYSIAEELRKDSIIANIAKDLGLDVNELSSRQFQIVSRVSEKYFYVDLKNGNLYVKDRIDRETLCGVAATCFLSFDAMVADPLNIFSVKVEIQDVNDNDPIFSPDVISLEISEATSPGIHLALQNAEDPDIGINTVQVYRLSDSNYFTLSENPSIDDSKFPELVLEKPLDCETKNIHELILTATDGGNPARSGSATIRVIVTDANDNLPIFTQTHYKVSISENTPINSTVLTVNATDKDEGINAQIMYSFSKRSDLFNINPTNGEIKTQGILNFEQKSNFEMSVQAKDGGGFVAHCKVLIEIIDENDNTPEITIASFFSPIPEDSAPGTVIALIEVHDQDSGENGEVDCQIMGTTPFHLVSSSSRYYRITTTSMLDREKVSLYNITILAIDRGSPTLSSTKYIKLEISDINDNPPIFMESTYVTYLPENNLPGVSVCTIHASDLDVGDNAKVTYLISNTNVDNLPVSSYFSINIETGILYAQRSFDYEQHKEFNLEIMAKDNGSPSLSSNSTLLIHIMDQNDNAPNILYPPTESGASTLFELVPSTALEGSLITKVVAVDSDSGHNGWLSYHFIQPSDPSHFSISTHTGEIRILRIFQAKDILKHKLVVMVRDNGDPYLSATVTLSLIVADHFQQMVPKLTNQLSEDGSQSNLQIYLVIALAVITIFFILTIILVIISKCKETKPFSAFGPPNSNFYSQVDPKVLSQFNDGTLSLPYSYNVCVAVDSSGSDFTFLNSKRNVPVDNLIDTDDSELQNESMKESASLSQYKE</sequence>
<evidence type="ECO:0000256" key="4">
    <source>
        <dbReference type="ARBA" id="ARBA00022692"/>
    </source>
</evidence>
<keyword evidence="16" id="KW-1185">Reference proteome</keyword>
<evidence type="ECO:0000256" key="10">
    <source>
        <dbReference type="ARBA" id="ARBA00023136"/>
    </source>
</evidence>
<evidence type="ECO:0000256" key="11">
    <source>
        <dbReference type="ARBA" id="ARBA00023180"/>
    </source>
</evidence>
<dbReference type="Pfam" id="PF16492">
    <property type="entry name" value="Cadherin_C_2"/>
    <property type="match status" value="1"/>
</dbReference>
<dbReference type="InterPro" id="IPR013164">
    <property type="entry name" value="Cadherin_N"/>
</dbReference>
<evidence type="ECO:0000313" key="16">
    <source>
        <dbReference type="Proteomes" id="UP000812440"/>
    </source>
</evidence>
<dbReference type="FunFam" id="2.60.40.60:FF:000129">
    <property type="entry name" value="protocadherin alpha-C2 isoform X1"/>
    <property type="match status" value="1"/>
</dbReference>
<feature type="domain" description="Cadherin" evidence="14">
    <location>
        <begin position="133"/>
        <end position="241"/>
    </location>
</feature>
<comment type="subcellular location">
    <subcellularLocation>
        <location evidence="2">Cell membrane</location>
        <topology evidence="2">Single-pass type I membrane protein</topology>
    </subcellularLocation>
</comment>
<dbReference type="GO" id="GO:0005886">
    <property type="term" value="C:plasma membrane"/>
    <property type="evidence" value="ECO:0007669"/>
    <property type="project" value="UniProtKB-SubCell"/>
</dbReference>
<dbReference type="SUPFAM" id="SSF49313">
    <property type="entry name" value="Cadherin-like"/>
    <property type="match status" value="6"/>
</dbReference>